<feature type="region of interest" description="Disordered" evidence="1">
    <location>
        <begin position="203"/>
        <end position="226"/>
    </location>
</feature>
<evidence type="ECO:0000256" key="1">
    <source>
        <dbReference type="SAM" id="MobiDB-lite"/>
    </source>
</evidence>
<gene>
    <name evidence="2" type="ORF">VP01_1101g7</name>
</gene>
<dbReference type="Proteomes" id="UP000037035">
    <property type="component" value="Unassembled WGS sequence"/>
</dbReference>
<accession>A0A0L6VSV7</accession>
<feature type="region of interest" description="Disordered" evidence="1">
    <location>
        <begin position="1075"/>
        <end position="1099"/>
    </location>
</feature>
<organism evidence="2 3">
    <name type="scientific">Puccinia sorghi</name>
    <dbReference type="NCBI Taxonomy" id="27349"/>
    <lineage>
        <taxon>Eukaryota</taxon>
        <taxon>Fungi</taxon>
        <taxon>Dikarya</taxon>
        <taxon>Basidiomycota</taxon>
        <taxon>Pucciniomycotina</taxon>
        <taxon>Pucciniomycetes</taxon>
        <taxon>Pucciniales</taxon>
        <taxon>Pucciniaceae</taxon>
        <taxon>Puccinia</taxon>
    </lineage>
</organism>
<comment type="caution">
    <text evidence="2">The sequence shown here is derived from an EMBL/GenBank/DDBJ whole genome shotgun (WGS) entry which is preliminary data.</text>
</comment>
<name>A0A0L6VSV7_9BASI</name>
<dbReference type="EMBL" id="LAVV01001133">
    <property type="protein sequence ID" value="KNZ63779.1"/>
    <property type="molecule type" value="Genomic_DNA"/>
</dbReference>
<feature type="region of interest" description="Disordered" evidence="1">
    <location>
        <begin position="818"/>
        <end position="841"/>
    </location>
</feature>
<feature type="compositionally biased region" description="Low complexity" evidence="1">
    <location>
        <begin position="142"/>
        <end position="157"/>
    </location>
</feature>
<feature type="region of interest" description="Disordered" evidence="1">
    <location>
        <begin position="856"/>
        <end position="897"/>
    </location>
</feature>
<feature type="compositionally biased region" description="Polar residues" evidence="1">
    <location>
        <begin position="67"/>
        <end position="91"/>
    </location>
</feature>
<protein>
    <submittedName>
        <fullName evidence="2">Uncharacterized protein</fullName>
    </submittedName>
</protein>
<dbReference type="VEuPathDB" id="FungiDB:VP01_1101g7"/>
<evidence type="ECO:0000313" key="3">
    <source>
        <dbReference type="Proteomes" id="UP000037035"/>
    </source>
</evidence>
<feature type="compositionally biased region" description="Basic and acidic residues" evidence="1">
    <location>
        <begin position="51"/>
        <end position="65"/>
    </location>
</feature>
<sequence length="1232" mass="134493">MPPSIHATANPAAGLPRTKPQTPSFATEKLKPLTQLSSSPALLRSEITGHPIEKHTNLHQSDHSRRGSMSSQSHLNGSYASHPNVNQFHGLPTTQASIPQLTLGKRSGHTEGLDQKEVTSNPPHPYDLILPGEETRKAPLKARAMSAATAPASSIASQNRSKSFRVGARRFTQTAHASVHLDVQNSATNKSALHGRRYSNIARDPSAATVMKSSSHPSDVSEEDGSVRDAKKLAKHDTQMLLVSFNSLLGRDGGGKSVEKFLAFVLQGGLNKALEEITGLVKRVLQGVPTLQAAYVSVYSHEIAELIQKIGGLLLMEPELISMYAHMSIVEYRLLQSLFGRFRGLAAPNRTDSQNPSFSNIWQILVDQLTTSPVYQSALLKVVETFCKLVLSSEQLRDGLWTALSKAFSQAQPSNVDPAAAHITTCLNLLFAAVEQLTGCSIRPLVKYFISWLAIADDLLTKTATETTHILNQPLSLPIVPPTDYTVHPFGYVYSPSESSVKLDAIVQKWLTVFKEDPAHRNAFEHLQRHFDNVISGIIGNSTFARFSRDLIRVWRGIMGCPSAGIVGTGLEGGLESLKMLACEFIEIPFGKMVMQSDGLELSLAEGQLCVMDAFPFEISFSTHCRLFPSNCSFQNSTRLELKDLKFGLKNSCLVNLRDSTSGSNYQSTVAIHTKLNLSIDFVPQDNKLTGMLTSLPYYGGSAVQVSTSDIKLAAAKDLKIPDSLWLEFKDQIHQKIGMSVQSYVDSLFKTWLNIQPRTCHDLPVEGPISKTPGTQPVKSIPSYSHKLLETHGNARDRFKASIRSLMGIKTGAVLTQLQNPLSGPGSPVASPTEEPPGAKFKRRQSMADYLTDISKADSTLPENIQRPPVAEPQRGNTSSANLPNVFDEDEEDRPGDFQSMARSLSLSTRGDGTSIDKIIRPMVSSKADFNSVFSHRGAIPNFPMVEMPYEAYQRAEASLDHETNTPTMEIGGQVIPSMAQSLSELATRDTTTEESIAHPPAVTGSHQAESYGATGNLTMDQITRHLSGLTQSPAQDADVTPQQRILRCNATPPELSSKVVMANVLTDSAMEDNTLPEKQSTGHLSGPVNAAGVPRGDNVTSLSEKEMFAMRSKLSKMATTDMTLSVNIATPPGTHYHYRAPPSNGYTGLKVLRSMSTTLNEAIEKDYTTPEAQAELYRMQQPVRDQVVGLTDKEMKQRRQSFKLSDEAMIDATLIESIRNPPVVAKSVLPV</sequence>
<feature type="region of interest" description="Disordered" evidence="1">
    <location>
        <begin position="104"/>
        <end position="161"/>
    </location>
</feature>
<feature type="compositionally biased region" description="Basic and acidic residues" evidence="1">
    <location>
        <begin position="108"/>
        <end position="117"/>
    </location>
</feature>
<evidence type="ECO:0000313" key="2">
    <source>
        <dbReference type="EMBL" id="KNZ63779.1"/>
    </source>
</evidence>
<dbReference type="OrthoDB" id="3267113at2759"/>
<proteinExistence type="predicted"/>
<keyword evidence="3" id="KW-1185">Reference proteome</keyword>
<reference evidence="2 3" key="1">
    <citation type="submission" date="2015-08" db="EMBL/GenBank/DDBJ databases">
        <title>Next Generation Sequencing and Analysis of the Genome of Puccinia sorghi L Schw, the Causal Agent of Maize Common Rust.</title>
        <authorList>
            <person name="Rochi L."/>
            <person name="Burguener G."/>
            <person name="Darino M."/>
            <person name="Turjanski A."/>
            <person name="Kreff E."/>
            <person name="Dieguez M.J."/>
            <person name="Sacco F."/>
        </authorList>
    </citation>
    <scope>NUCLEOTIDE SEQUENCE [LARGE SCALE GENOMIC DNA]</scope>
    <source>
        <strain evidence="2 3">RO10H11247</strain>
    </source>
</reference>
<feature type="region of interest" description="Disordered" evidence="1">
    <location>
        <begin position="1"/>
        <end position="91"/>
    </location>
</feature>
<dbReference type="AlphaFoldDB" id="A0A0L6VSV7"/>